<dbReference type="InterPro" id="IPR050464">
    <property type="entry name" value="Zeta_carotene_desat/Oxidored"/>
</dbReference>
<reference evidence="2 3" key="1">
    <citation type="submission" date="2024-02" db="EMBL/GenBank/DDBJ databases">
        <title>De novo assembly and annotation of 12 fungi associated with fruit tree decline syndrome in Ontario, Canada.</title>
        <authorList>
            <person name="Sulman M."/>
            <person name="Ellouze W."/>
            <person name="Ilyukhin E."/>
        </authorList>
    </citation>
    <scope>NUCLEOTIDE SEQUENCE [LARGE SCALE GENOMIC DNA]</scope>
    <source>
        <strain evidence="2 3">M11/M66-122</strain>
    </source>
</reference>
<comment type="caution">
    <text evidence="2">The sequence shown here is derived from an EMBL/GenBank/DDBJ whole genome shotgun (WGS) entry which is preliminary data.</text>
</comment>
<organism evidence="2 3">
    <name type="scientific">Diatrype stigma</name>
    <dbReference type="NCBI Taxonomy" id="117547"/>
    <lineage>
        <taxon>Eukaryota</taxon>
        <taxon>Fungi</taxon>
        <taxon>Dikarya</taxon>
        <taxon>Ascomycota</taxon>
        <taxon>Pezizomycotina</taxon>
        <taxon>Sordariomycetes</taxon>
        <taxon>Xylariomycetidae</taxon>
        <taxon>Xylariales</taxon>
        <taxon>Diatrypaceae</taxon>
        <taxon>Diatrype</taxon>
    </lineage>
</organism>
<evidence type="ECO:0008006" key="4">
    <source>
        <dbReference type="Google" id="ProtNLM"/>
    </source>
</evidence>
<dbReference type="Gene3D" id="3.50.50.60">
    <property type="entry name" value="FAD/NAD(P)-binding domain"/>
    <property type="match status" value="1"/>
</dbReference>
<dbReference type="AlphaFoldDB" id="A0AAN9U768"/>
<feature type="region of interest" description="Disordered" evidence="1">
    <location>
        <begin position="1"/>
        <end position="24"/>
    </location>
</feature>
<name>A0AAN9U768_9PEZI</name>
<dbReference type="EMBL" id="JAKJXP020000153">
    <property type="protein sequence ID" value="KAK7741919.1"/>
    <property type="molecule type" value="Genomic_DNA"/>
</dbReference>
<dbReference type="PANTHER" id="PTHR42923">
    <property type="entry name" value="PROTOPORPHYRINOGEN OXIDASE"/>
    <property type="match status" value="1"/>
</dbReference>
<evidence type="ECO:0000313" key="2">
    <source>
        <dbReference type="EMBL" id="KAK7741919.1"/>
    </source>
</evidence>
<dbReference type="InterPro" id="IPR036188">
    <property type="entry name" value="FAD/NAD-bd_sf"/>
</dbReference>
<keyword evidence="3" id="KW-1185">Reference proteome</keyword>
<dbReference type="Proteomes" id="UP001320420">
    <property type="component" value="Unassembled WGS sequence"/>
</dbReference>
<protein>
    <recommendedName>
        <fullName evidence="4">Flavin-containing amine oxidasedehydrogenase</fullName>
    </recommendedName>
</protein>
<evidence type="ECO:0000313" key="3">
    <source>
        <dbReference type="Proteomes" id="UP001320420"/>
    </source>
</evidence>
<proteinExistence type="predicted"/>
<evidence type="ECO:0000256" key="1">
    <source>
        <dbReference type="SAM" id="MobiDB-lite"/>
    </source>
</evidence>
<dbReference type="PANTHER" id="PTHR42923:SF20">
    <property type="entry name" value="FLAVIN-CONTAINING AMINE OXIDASEDEHYDROGENASE"/>
    <property type="match status" value="1"/>
</dbReference>
<dbReference type="GO" id="GO:0016491">
    <property type="term" value="F:oxidoreductase activity"/>
    <property type="evidence" value="ECO:0007669"/>
    <property type="project" value="TreeGrafter"/>
</dbReference>
<gene>
    <name evidence="2" type="ORF">SLS62_010896</name>
</gene>
<accession>A0AAN9U768</accession>
<dbReference type="Pfam" id="PF13450">
    <property type="entry name" value="NAD_binding_8"/>
    <property type="match status" value="1"/>
</dbReference>
<sequence>MAYNSFDRGTKRDSAGSMATNGDTAKDGRKRVLVVGAGAAGMSTAYHLSQHPDKFDVTLIDAVDYCGGQAFSVPLPDRARYGASWFNQGVQGGSLIFHHTCAMFARQGFRADPVQLQVSFGRGAETFWTNVFPTRLLAVRHRREVARLARALRVVRWFELVFALLPLRLVLRLFRFSDDFVNTVALPMTALFLGTGNATPDVPAVMLERLCTSPTYGMWYPVNGDTVVDNLPPMIVFPNFSEFYGAWKRDLVSRGVTVRLSTELTEVVQRDKHGVIVRLKQRTPAPDGHNPIGGDPDAPTTEETYDELVLCCLADTAKKVLGRTATWRERRVLGSAQFSDDLTITHNDADYMKKHYENFYRADLAAEAAAGADAHSSKGNGNGRADPRSRLAWAAEHFRPMYYIKTYAQDRSKLEMCFDATNYQSQFPERVPFEQHVFQTIYLNRARDGALWSDGEIRADRVIRRDWWHQLCHGYTHYLLVVPWVWFLQGQAARLRTRFAGSWTLVNAHEVAILSGLAAAVDLGAEYPADLESDPWAFLCFRLYYLLAYGKWYWRRHTAKQSRRRQQQQQPASQAAAEEGSSWASGLYGSVYKGPGVSTVERQTWRDELKKGNSTGNLAEGNAPGRSQP</sequence>
<dbReference type="SUPFAM" id="SSF51905">
    <property type="entry name" value="FAD/NAD(P)-binding domain"/>
    <property type="match status" value="1"/>
</dbReference>
<feature type="region of interest" description="Disordered" evidence="1">
    <location>
        <begin position="602"/>
        <end position="629"/>
    </location>
</feature>